<comment type="caution">
    <text evidence="2">The sequence shown here is derived from an EMBL/GenBank/DDBJ whole genome shotgun (WGS) entry which is preliminary data.</text>
</comment>
<evidence type="ECO:0000313" key="3">
    <source>
        <dbReference type="Proteomes" id="UP000521748"/>
    </source>
</evidence>
<name>A0A7Y9LQX0_9MICC</name>
<organism evidence="2 3">
    <name type="scientific">Psychromicrobium silvestre</name>
    <dbReference type="NCBI Taxonomy" id="1645614"/>
    <lineage>
        <taxon>Bacteria</taxon>
        <taxon>Bacillati</taxon>
        <taxon>Actinomycetota</taxon>
        <taxon>Actinomycetes</taxon>
        <taxon>Micrococcales</taxon>
        <taxon>Micrococcaceae</taxon>
        <taxon>Psychromicrobium</taxon>
    </lineage>
</organism>
<dbReference type="Gene3D" id="3.10.690.10">
    <property type="entry name" value="Bifunctional nuclease domain"/>
    <property type="match status" value="1"/>
</dbReference>
<dbReference type="AlphaFoldDB" id="A0A7Y9LQX0"/>
<dbReference type="SUPFAM" id="SSF103256">
    <property type="entry name" value="Hypothetical protein TM0160"/>
    <property type="match status" value="1"/>
</dbReference>
<dbReference type="PANTHER" id="PTHR15160">
    <property type="entry name" value="VON HIPPEL-LINDAU PROTEIN"/>
    <property type="match status" value="1"/>
</dbReference>
<feature type="domain" description="BFN" evidence="1">
    <location>
        <begin position="1"/>
        <end position="129"/>
    </location>
</feature>
<keyword evidence="3" id="KW-1185">Reference proteome</keyword>
<evidence type="ECO:0000313" key="2">
    <source>
        <dbReference type="EMBL" id="NYE93942.1"/>
    </source>
</evidence>
<dbReference type="PROSITE" id="PS51658">
    <property type="entry name" value="BFN"/>
    <property type="match status" value="1"/>
</dbReference>
<evidence type="ECO:0000259" key="1">
    <source>
        <dbReference type="PROSITE" id="PS51658"/>
    </source>
</evidence>
<accession>A0A7Y9LQX0</accession>
<dbReference type="EMBL" id="JACBYQ010000001">
    <property type="protein sequence ID" value="NYE93942.1"/>
    <property type="molecule type" value="Genomic_DNA"/>
</dbReference>
<dbReference type="PANTHER" id="PTHR15160:SF1">
    <property type="entry name" value="VON HIPPEL-LINDAU DISEASE TUMOR SUPPRESSOR"/>
    <property type="match status" value="1"/>
</dbReference>
<dbReference type="InterPro" id="IPR003729">
    <property type="entry name" value="Bi_nuclease_dom"/>
</dbReference>
<dbReference type="RefSeq" id="WP_179387774.1">
    <property type="nucleotide sequence ID" value="NZ_JACBYQ010000001.1"/>
</dbReference>
<dbReference type="Proteomes" id="UP000521748">
    <property type="component" value="Unassembled WGS sequence"/>
</dbReference>
<gene>
    <name evidence="2" type="ORF">FHU41_000163</name>
</gene>
<protein>
    <recommendedName>
        <fullName evidence="1">BFN domain-containing protein</fullName>
    </recommendedName>
</protein>
<proteinExistence type="predicted"/>
<dbReference type="GO" id="GO:0004518">
    <property type="term" value="F:nuclease activity"/>
    <property type="evidence" value="ECO:0007669"/>
    <property type="project" value="InterPro"/>
</dbReference>
<sequence>MIELELVGVRIEMPSSQPLVLLKEVAGERHLPIWIGTPEASAIAISQQGMKPPRPLTHDLLCDVITALGRSISHVTISAVEDAVFFAKIVLDDGTTVDSRASDALALAQRVKCTIWCAEAVLDEAGVLISDADEDAPDPEEAEQEVQRFRAFLDDVDPEDFAN</sequence>
<dbReference type="Pfam" id="PF02577">
    <property type="entry name" value="BFN_dom"/>
    <property type="match status" value="1"/>
</dbReference>
<dbReference type="InterPro" id="IPR036104">
    <property type="entry name" value="BFN_sf"/>
</dbReference>
<reference evidence="2 3" key="1">
    <citation type="submission" date="2020-07" db="EMBL/GenBank/DDBJ databases">
        <title>Sequencing the genomes of 1000 actinobacteria strains.</title>
        <authorList>
            <person name="Klenk H.-P."/>
        </authorList>
    </citation>
    <scope>NUCLEOTIDE SEQUENCE [LARGE SCALE GENOMIC DNA]</scope>
    <source>
        <strain evidence="2 3">DSM 102047</strain>
    </source>
</reference>